<protein>
    <submittedName>
        <fullName evidence="3">Zgc:154055</fullName>
    </submittedName>
</protein>
<dbReference type="GO" id="GO:0010507">
    <property type="term" value="P:negative regulation of autophagy"/>
    <property type="evidence" value="ECO:0007669"/>
    <property type="project" value="TreeGrafter"/>
</dbReference>
<reference evidence="3" key="1">
    <citation type="submission" date="2023-05" db="EMBL/GenBank/DDBJ databases">
        <title>High-quality long-read genome of Scophthalmus maximus.</title>
        <authorList>
            <person name="Lien S."/>
            <person name="Martinez P."/>
        </authorList>
    </citation>
    <scope>NUCLEOTIDE SEQUENCE [LARGE SCALE GENOMIC DNA]</scope>
</reference>
<dbReference type="CDD" id="cd14536">
    <property type="entry name" value="PTP-MTMR9"/>
    <property type="match status" value="1"/>
</dbReference>
<feature type="domain" description="Myotubularin phosphatase" evidence="2">
    <location>
        <begin position="337"/>
        <end position="712"/>
    </location>
</feature>
<sequence length="742" mass="83477">MRLDKGTYYLWFVVCQGQGTSTPFNITYSKLNTQGVTVVTHQLFSQKLQSVINGIKATDIAHDQFRVLVSQNYGHGGDLRPRGLRAVRRRALLPREVRSGLLSAGRLEGATGPRRLYMGVTAHPAGRRGQPGYSASPGQRCRGGGLLLSFSPGQGRAGDFNSTAPSAVKSSGFCLCFCFVLCVFVLSPAPHEELMEFSEHIKTANVEDAVLRQPLHPPSRGTLCVTGHHLLFSDREEGGCGQVLLLLRNIDATDKSVENLWGYSGLFSNAGRSDRISASSGTITIKCKDLRVLQLDIPGMEQCLNIAHSIETLSSLDRVPEMYPFFYRPSDLSLQDPWGLSSPEKHYSQMEELHDRWRLSNVNRGYSVCTTYPPAVIVPKDINDDMLLKVAKFRQGGRFPVLCYYHRKNGMVIMRSSQPLTGANRKRCGEDELLLQVVIDGSDKGYIIDTRSSQQAQQARITGGGFESKSCYGRWKRLHRQMERGKALQESLIKLVEACGDESHNVDRWLSKLENSKWLSHVQTALSTAGLLAECVERDGHSVLVHGSEGTDSTLLISTLAQLIMDPCCRTLEGFLALLEREWVQAGHPFQQRCAHSAYSHARLQQESPLFLLLLDCVWQLWRQFPLALGFSEALLLRLATEAYVSDYGTFLCNSDQERCSLQVKEKTHCLFRALLRPKEREHYSNPLYEHTELAIWPSVHPQSLQLWRGFFLRWTQQARHLEEAQEEIRNMVIEWGRLALS</sequence>
<comment type="similarity">
    <text evidence="1">Belongs to the protein-tyrosine phosphatase family. Non-receptor class myotubularin subfamily.</text>
</comment>
<dbReference type="Proteomes" id="UP000694558">
    <property type="component" value="Chromosome 17"/>
</dbReference>
<dbReference type="PROSITE" id="PS51339">
    <property type="entry name" value="PPASE_MYOTUBULARIN"/>
    <property type="match status" value="1"/>
</dbReference>
<dbReference type="PANTHER" id="PTHR10807:SF52">
    <property type="entry name" value="MYOTUBULARIN PHOSPHATASE DOMAIN-CONTAINING PROTEIN"/>
    <property type="match status" value="1"/>
</dbReference>
<dbReference type="SUPFAM" id="SSF52799">
    <property type="entry name" value="(Phosphotyrosine protein) phosphatases II"/>
    <property type="match status" value="1"/>
</dbReference>
<dbReference type="Gene3D" id="2.30.29.30">
    <property type="entry name" value="Pleckstrin-homology domain (PH domain)/Phosphotyrosine-binding domain (PTB)"/>
    <property type="match status" value="1"/>
</dbReference>
<reference evidence="3" key="2">
    <citation type="submission" date="2025-08" db="UniProtKB">
        <authorList>
            <consortium name="Ensembl"/>
        </authorList>
    </citation>
    <scope>IDENTIFICATION</scope>
</reference>
<evidence type="ECO:0000259" key="2">
    <source>
        <dbReference type="PROSITE" id="PS51339"/>
    </source>
</evidence>
<dbReference type="SUPFAM" id="SSF50729">
    <property type="entry name" value="PH domain-like"/>
    <property type="match status" value="1"/>
</dbReference>
<proteinExistence type="inferred from homology"/>
<dbReference type="GO" id="GO:0046856">
    <property type="term" value="P:phosphatidylinositol dephosphorylation"/>
    <property type="evidence" value="ECO:0007669"/>
    <property type="project" value="TreeGrafter"/>
</dbReference>
<evidence type="ECO:0000313" key="3">
    <source>
        <dbReference type="Ensembl" id="ENSSMAP00000015069.2"/>
    </source>
</evidence>
<evidence type="ECO:0000313" key="4">
    <source>
        <dbReference type="Proteomes" id="UP000694558"/>
    </source>
</evidence>
<accession>A0A8D3AAC6</accession>
<dbReference type="Ensembl" id="ENSSMAT00000015263.2">
    <property type="protein sequence ID" value="ENSSMAP00000015069.2"/>
    <property type="gene ID" value="ENSSMAG00000009244.2"/>
</dbReference>
<dbReference type="GO" id="GO:0019903">
    <property type="term" value="F:protein phosphatase binding"/>
    <property type="evidence" value="ECO:0007669"/>
    <property type="project" value="TreeGrafter"/>
</dbReference>
<dbReference type="Pfam" id="PF06602">
    <property type="entry name" value="Myotub-related"/>
    <property type="match status" value="1"/>
</dbReference>
<evidence type="ECO:0000256" key="1">
    <source>
        <dbReference type="ARBA" id="ARBA00007471"/>
    </source>
</evidence>
<dbReference type="GO" id="GO:0005737">
    <property type="term" value="C:cytoplasm"/>
    <property type="evidence" value="ECO:0007669"/>
    <property type="project" value="TreeGrafter"/>
</dbReference>
<dbReference type="InterPro" id="IPR029021">
    <property type="entry name" value="Prot-tyrosine_phosphatase-like"/>
</dbReference>
<dbReference type="PANTHER" id="PTHR10807">
    <property type="entry name" value="MYOTUBULARIN-RELATED"/>
    <property type="match status" value="1"/>
</dbReference>
<organism evidence="3 4">
    <name type="scientific">Scophthalmus maximus</name>
    <name type="common">Turbot</name>
    <name type="synonym">Psetta maxima</name>
    <dbReference type="NCBI Taxonomy" id="52904"/>
    <lineage>
        <taxon>Eukaryota</taxon>
        <taxon>Metazoa</taxon>
        <taxon>Chordata</taxon>
        <taxon>Craniata</taxon>
        <taxon>Vertebrata</taxon>
        <taxon>Euteleostomi</taxon>
        <taxon>Actinopterygii</taxon>
        <taxon>Neopterygii</taxon>
        <taxon>Teleostei</taxon>
        <taxon>Neoteleostei</taxon>
        <taxon>Acanthomorphata</taxon>
        <taxon>Carangaria</taxon>
        <taxon>Pleuronectiformes</taxon>
        <taxon>Pleuronectoidei</taxon>
        <taxon>Scophthalmidae</taxon>
        <taxon>Scophthalmus</taxon>
    </lineage>
</organism>
<dbReference type="InterPro" id="IPR030564">
    <property type="entry name" value="Myotubularin"/>
</dbReference>
<gene>
    <name evidence="3" type="primary">zgc:154055</name>
</gene>
<dbReference type="InterPro" id="IPR010569">
    <property type="entry name" value="Myotubularin-like_Pase_dom"/>
</dbReference>
<dbReference type="GeneTree" id="ENSGT00940000163547"/>
<dbReference type="AlphaFoldDB" id="A0A8D3AAC6"/>
<name>A0A8D3AAC6_SCOMX</name>
<dbReference type="InterPro" id="IPR011993">
    <property type="entry name" value="PH-like_dom_sf"/>
</dbReference>